<dbReference type="SUPFAM" id="SSF81321">
    <property type="entry name" value="Family A G protein-coupled receptor-like"/>
    <property type="match status" value="1"/>
</dbReference>
<dbReference type="Pfam" id="PF10321">
    <property type="entry name" value="7TM_GPCR_Srt"/>
    <property type="match status" value="1"/>
</dbReference>
<dbReference type="AlphaFoldDB" id="A0AAD4R362"/>
<reference evidence="2" key="1">
    <citation type="submission" date="2022-01" db="EMBL/GenBank/DDBJ databases">
        <title>Genome Sequence Resource for Two Populations of Ditylenchus destructor, the Migratory Endoparasitic Phytonematode.</title>
        <authorList>
            <person name="Zhang H."/>
            <person name="Lin R."/>
            <person name="Xie B."/>
        </authorList>
    </citation>
    <scope>NUCLEOTIDE SEQUENCE</scope>
    <source>
        <strain evidence="2">BazhouSP</strain>
    </source>
</reference>
<name>A0AAD4R362_9BILA</name>
<feature type="transmembrane region" description="Helical" evidence="1">
    <location>
        <begin position="72"/>
        <end position="92"/>
    </location>
</feature>
<dbReference type="PANTHER" id="PTHR23021">
    <property type="entry name" value="SERPENTINE RECEPTOR, CLASS T"/>
    <property type="match status" value="1"/>
</dbReference>
<evidence type="ECO:0000313" key="3">
    <source>
        <dbReference type="Proteomes" id="UP001201812"/>
    </source>
</evidence>
<feature type="transmembrane region" description="Helical" evidence="1">
    <location>
        <begin position="154"/>
        <end position="172"/>
    </location>
</feature>
<evidence type="ECO:0000313" key="2">
    <source>
        <dbReference type="EMBL" id="KAI1706807.1"/>
    </source>
</evidence>
<keyword evidence="3" id="KW-1185">Reference proteome</keyword>
<feature type="transmembrane region" description="Helical" evidence="1">
    <location>
        <begin position="248"/>
        <end position="270"/>
    </location>
</feature>
<accession>A0AAD4R362</accession>
<keyword evidence="1" id="KW-1133">Transmembrane helix</keyword>
<feature type="transmembrane region" description="Helical" evidence="1">
    <location>
        <begin position="35"/>
        <end position="60"/>
    </location>
</feature>
<proteinExistence type="predicted"/>
<dbReference type="Gene3D" id="1.20.1070.10">
    <property type="entry name" value="Rhodopsin 7-helix transmembrane proteins"/>
    <property type="match status" value="1"/>
</dbReference>
<keyword evidence="1" id="KW-0472">Membrane</keyword>
<dbReference type="Proteomes" id="UP001201812">
    <property type="component" value="Unassembled WGS sequence"/>
</dbReference>
<feature type="transmembrane region" description="Helical" evidence="1">
    <location>
        <begin position="209"/>
        <end position="227"/>
    </location>
</feature>
<evidence type="ECO:0000256" key="1">
    <source>
        <dbReference type="SAM" id="Phobius"/>
    </source>
</evidence>
<protein>
    <submittedName>
        <fullName evidence="2">Serpentine type 7TM GPCR chemoreceptor srt domain-containing protein</fullName>
    </submittedName>
</protein>
<organism evidence="2 3">
    <name type="scientific">Ditylenchus destructor</name>
    <dbReference type="NCBI Taxonomy" id="166010"/>
    <lineage>
        <taxon>Eukaryota</taxon>
        <taxon>Metazoa</taxon>
        <taxon>Ecdysozoa</taxon>
        <taxon>Nematoda</taxon>
        <taxon>Chromadorea</taxon>
        <taxon>Rhabditida</taxon>
        <taxon>Tylenchina</taxon>
        <taxon>Tylenchomorpha</taxon>
        <taxon>Sphaerularioidea</taxon>
        <taxon>Anguinidae</taxon>
        <taxon>Anguininae</taxon>
        <taxon>Ditylenchus</taxon>
    </lineage>
</organism>
<feature type="transmembrane region" description="Helical" evidence="1">
    <location>
        <begin position="282"/>
        <end position="303"/>
    </location>
</feature>
<dbReference type="PANTHER" id="PTHR23021:SF11">
    <property type="entry name" value="SERPENTINE RECEPTOR, CLASS T"/>
    <property type="match status" value="1"/>
</dbReference>
<dbReference type="EMBL" id="JAKKPZ010000045">
    <property type="protein sequence ID" value="KAI1706807.1"/>
    <property type="molecule type" value="Genomic_DNA"/>
</dbReference>
<comment type="caution">
    <text evidence="2">The sequence shown here is derived from an EMBL/GenBank/DDBJ whole genome shotgun (WGS) entry which is preliminary data.</text>
</comment>
<gene>
    <name evidence="2" type="ORF">DdX_12801</name>
</gene>
<sequence length="326" mass="37454">MSLSDFVFHHDEFMFHYNCSRYEVNSIPVQERRNVFVGILFVSLGALYQLLYVPCVWAIFQQLKQKSCATCYIFMLYLGIADVIGLFCTGWQCGIQSLKGIVFCQWPLPAFCISNIGVLCWYIGNSTTLVLAINRCLVIYDNDLCDRLFKGRRGTLWLIIPTVVGFVGIWFTPPFLYSPIDSSAIVNPHRHYLPDADIFHSKLHAIADYVYAISIPVIYFIFFVFFVNKIRKSGIASVRQNRKMTRELSTFLQVLITSFFVFSTSLGFLYQEHLKAFPVFNFAAYIMYQGSPAVIYLCMNQAIRNTLRGKTTKIYQSTKVTLNTPT</sequence>
<keyword evidence="1" id="KW-0812">Transmembrane</keyword>
<feature type="transmembrane region" description="Helical" evidence="1">
    <location>
        <begin position="108"/>
        <end position="133"/>
    </location>
</feature>
<dbReference type="InterPro" id="IPR019425">
    <property type="entry name" value="7TM_GPCR_serpentine_rcpt_Srt"/>
</dbReference>